<gene>
    <name evidence="3" type="ORF">P280DRAFT_283733</name>
</gene>
<feature type="region of interest" description="Disordered" evidence="1">
    <location>
        <begin position="59"/>
        <end position="92"/>
    </location>
</feature>
<evidence type="ECO:0000313" key="4">
    <source>
        <dbReference type="Proteomes" id="UP000799753"/>
    </source>
</evidence>
<keyword evidence="2" id="KW-0472">Membrane</keyword>
<reference evidence="3" key="1">
    <citation type="journal article" date="2020" name="Stud. Mycol.">
        <title>101 Dothideomycetes genomes: a test case for predicting lifestyles and emergence of pathogens.</title>
        <authorList>
            <person name="Haridas S."/>
            <person name="Albert R."/>
            <person name="Binder M."/>
            <person name="Bloem J."/>
            <person name="Labutti K."/>
            <person name="Salamov A."/>
            <person name="Andreopoulos B."/>
            <person name="Baker S."/>
            <person name="Barry K."/>
            <person name="Bills G."/>
            <person name="Bluhm B."/>
            <person name="Cannon C."/>
            <person name="Castanera R."/>
            <person name="Culley D."/>
            <person name="Daum C."/>
            <person name="Ezra D."/>
            <person name="Gonzalez J."/>
            <person name="Henrissat B."/>
            <person name="Kuo A."/>
            <person name="Liang C."/>
            <person name="Lipzen A."/>
            <person name="Lutzoni F."/>
            <person name="Magnuson J."/>
            <person name="Mondo S."/>
            <person name="Nolan M."/>
            <person name="Ohm R."/>
            <person name="Pangilinan J."/>
            <person name="Park H.-J."/>
            <person name="Ramirez L."/>
            <person name="Alfaro M."/>
            <person name="Sun H."/>
            <person name="Tritt A."/>
            <person name="Yoshinaga Y."/>
            <person name="Zwiers L.-H."/>
            <person name="Turgeon B."/>
            <person name="Goodwin S."/>
            <person name="Spatafora J."/>
            <person name="Crous P."/>
            <person name="Grigoriev I."/>
        </authorList>
    </citation>
    <scope>NUCLEOTIDE SEQUENCE</scope>
    <source>
        <strain evidence="3">CBS 473.64</strain>
    </source>
</reference>
<evidence type="ECO:0000313" key="3">
    <source>
        <dbReference type="EMBL" id="KAF2641729.1"/>
    </source>
</evidence>
<name>A0A6A6S1N7_9PLEO</name>
<dbReference type="AlphaFoldDB" id="A0A6A6S1N7"/>
<protein>
    <submittedName>
        <fullName evidence="3">Uncharacterized protein</fullName>
    </submittedName>
</protein>
<feature type="compositionally biased region" description="Low complexity" evidence="1">
    <location>
        <begin position="69"/>
        <end position="83"/>
    </location>
</feature>
<dbReference type="EMBL" id="MU006782">
    <property type="protein sequence ID" value="KAF2641729.1"/>
    <property type="molecule type" value="Genomic_DNA"/>
</dbReference>
<keyword evidence="2" id="KW-1133">Transmembrane helix</keyword>
<evidence type="ECO:0000256" key="2">
    <source>
        <dbReference type="SAM" id="Phobius"/>
    </source>
</evidence>
<feature type="transmembrane region" description="Helical" evidence="2">
    <location>
        <begin position="24"/>
        <end position="44"/>
    </location>
</feature>
<proteinExistence type="predicted"/>
<sequence length="92" mass="9844">MHHFDSPCCTPQLKPLAARLADNMAVVETVIPVVRIIFCFVFCVDNARRLSGGRGGVRFADSSPHHRSCPSTSTPTTTPITTPMGATAVDCT</sequence>
<keyword evidence="2" id="KW-0812">Transmembrane</keyword>
<accession>A0A6A6S1N7</accession>
<organism evidence="3 4">
    <name type="scientific">Massarina eburnea CBS 473.64</name>
    <dbReference type="NCBI Taxonomy" id="1395130"/>
    <lineage>
        <taxon>Eukaryota</taxon>
        <taxon>Fungi</taxon>
        <taxon>Dikarya</taxon>
        <taxon>Ascomycota</taxon>
        <taxon>Pezizomycotina</taxon>
        <taxon>Dothideomycetes</taxon>
        <taxon>Pleosporomycetidae</taxon>
        <taxon>Pleosporales</taxon>
        <taxon>Massarineae</taxon>
        <taxon>Massarinaceae</taxon>
        <taxon>Massarina</taxon>
    </lineage>
</organism>
<keyword evidence="4" id="KW-1185">Reference proteome</keyword>
<evidence type="ECO:0000256" key="1">
    <source>
        <dbReference type="SAM" id="MobiDB-lite"/>
    </source>
</evidence>
<dbReference type="Proteomes" id="UP000799753">
    <property type="component" value="Unassembled WGS sequence"/>
</dbReference>